<evidence type="ECO:0000313" key="2">
    <source>
        <dbReference type="Proteomes" id="UP000016088"/>
    </source>
</evidence>
<name>S9RJN4_SCHOY</name>
<dbReference type="EMBL" id="KE503206">
    <property type="protein sequence ID" value="EPX74179.1"/>
    <property type="molecule type" value="Genomic_DNA"/>
</dbReference>
<sequence length="52" mass="5460">MARTFQEKQQGRRMKMSTGNIFSRVWNSVVFGFGAALGATAASAMLGACCGG</sequence>
<dbReference type="OMA" id="RMWNAVI"/>
<dbReference type="AlphaFoldDB" id="S9RJN4"/>
<dbReference type="HOGENOM" id="CLU_3107712_0_0_1"/>
<proteinExistence type="predicted"/>
<gene>
    <name evidence="1" type="ORF">SOCG_03391</name>
</gene>
<dbReference type="Proteomes" id="UP000016088">
    <property type="component" value="Unassembled WGS sequence"/>
</dbReference>
<accession>S9RJN4</accession>
<reference evidence="1 2" key="1">
    <citation type="journal article" date="2011" name="Science">
        <title>Comparative functional genomics of the fission yeasts.</title>
        <authorList>
            <person name="Rhind N."/>
            <person name="Chen Z."/>
            <person name="Yassour M."/>
            <person name="Thompson D.A."/>
            <person name="Haas B.J."/>
            <person name="Habib N."/>
            <person name="Wapinski I."/>
            <person name="Roy S."/>
            <person name="Lin M.F."/>
            <person name="Heiman D.I."/>
            <person name="Young S.K."/>
            <person name="Furuya K."/>
            <person name="Guo Y."/>
            <person name="Pidoux A."/>
            <person name="Chen H.M."/>
            <person name="Robbertse B."/>
            <person name="Goldberg J.M."/>
            <person name="Aoki K."/>
            <person name="Bayne E.H."/>
            <person name="Berlin A.M."/>
            <person name="Desjardins C.A."/>
            <person name="Dobbs E."/>
            <person name="Dukaj L."/>
            <person name="Fan L."/>
            <person name="FitzGerald M.G."/>
            <person name="French C."/>
            <person name="Gujja S."/>
            <person name="Hansen K."/>
            <person name="Keifenheim D."/>
            <person name="Levin J.Z."/>
            <person name="Mosher R.A."/>
            <person name="Mueller C.A."/>
            <person name="Pfiffner J."/>
            <person name="Priest M."/>
            <person name="Russ C."/>
            <person name="Smialowska A."/>
            <person name="Swoboda P."/>
            <person name="Sykes S.M."/>
            <person name="Vaughn M."/>
            <person name="Vengrova S."/>
            <person name="Yoder R."/>
            <person name="Zeng Q."/>
            <person name="Allshire R."/>
            <person name="Baulcombe D."/>
            <person name="Birren B.W."/>
            <person name="Brown W."/>
            <person name="Ekwall K."/>
            <person name="Kellis M."/>
            <person name="Leatherwood J."/>
            <person name="Levin H."/>
            <person name="Margalit H."/>
            <person name="Martienssen R."/>
            <person name="Nieduszynski C.A."/>
            <person name="Spatafora J.W."/>
            <person name="Friedman N."/>
            <person name="Dalgaard J.Z."/>
            <person name="Baumann P."/>
            <person name="Niki H."/>
            <person name="Regev A."/>
            <person name="Nusbaum C."/>
        </authorList>
    </citation>
    <scope>NUCLEOTIDE SEQUENCE [LARGE SCALE GENOMIC DNA]</scope>
    <source>
        <strain evidence="2">yFS286</strain>
    </source>
</reference>
<dbReference type="VEuPathDB" id="FungiDB:SOCG_03391"/>
<protein>
    <submittedName>
        <fullName evidence="1">Uncharacterized protein</fullName>
    </submittedName>
</protein>
<dbReference type="RefSeq" id="XP_013017333.1">
    <property type="nucleotide sequence ID" value="XM_013161879.1"/>
</dbReference>
<keyword evidence="2" id="KW-1185">Reference proteome</keyword>
<evidence type="ECO:0000313" key="1">
    <source>
        <dbReference type="EMBL" id="EPX74179.1"/>
    </source>
</evidence>
<organism evidence="1 2">
    <name type="scientific">Schizosaccharomyces octosporus (strain yFS286)</name>
    <name type="common">Fission yeast</name>
    <name type="synonym">Octosporomyces octosporus</name>
    <dbReference type="NCBI Taxonomy" id="483514"/>
    <lineage>
        <taxon>Eukaryota</taxon>
        <taxon>Fungi</taxon>
        <taxon>Dikarya</taxon>
        <taxon>Ascomycota</taxon>
        <taxon>Taphrinomycotina</taxon>
        <taxon>Schizosaccharomycetes</taxon>
        <taxon>Schizosaccharomycetales</taxon>
        <taxon>Schizosaccharomycetaceae</taxon>
        <taxon>Schizosaccharomyces</taxon>
    </lineage>
</organism>
<dbReference type="GeneID" id="25032363"/>